<dbReference type="Pfam" id="PF13456">
    <property type="entry name" value="RVT_3"/>
    <property type="match status" value="1"/>
</dbReference>
<dbReference type="PANTHER" id="PTHR47074:SF61">
    <property type="entry name" value="RNASE H TYPE-1 DOMAIN-CONTAINING PROTEIN"/>
    <property type="match status" value="1"/>
</dbReference>
<accession>A0ABR0MTH7</accession>
<organism evidence="2 3">
    <name type="scientific">Gossypium arboreum</name>
    <name type="common">Tree cotton</name>
    <name type="synonym">Gossypium nanking</name>
    <dbReference type="NCBI Taxonomy" id="29729"/>
    <lineage>
        <taxon>Eukaryota</taxon>
        <taxon>Viridiplantae</taxon>
        <taxon>Streptophyta</taxon>
        <taxon>Embryophyta</taxon>
        <taxon>Tracheophyta</taxon>
        <taxon>Spermatophyta</taxon>
        <taxon>Magnoliopsida</taxon>
        <taxon>eudicotyledons</taxon>
        <taxon>Gunneridae</taxon>
        <taxon>Pentapetalae</taxon>
        <taxon>rosids</taxon>
        <taxon>malvids</taxon>
        <taxon>Malvales</taxon>
        <taxon>Malvaceae</taxon>
        <taxon>Malvoideae</taxon>
        <taxon>Gossypium</taxon>
    </lineage>
</organism>
<sequence length="129" mass="14955">MGACIYSYAEVTDAFVAEARACERALLFAINIGFRRVLLERDSLTIIKKLSIVKEDRSILRPISQNIRILKGYLEEVNYHFDPRNANWAAHALVLEGRRQFSPCFWVEKALGSVKILVVDDWLDWSRQR</sequence>
<feature type="domain" description="RNase H type-1" evidence="1">
    <location>
        <begin position="10"/>
        <end position="94"/>
    </location>
</feature>
<dbReference type="SUPFAM" id="SSF53098">
    <property type="entry name" value="Ribonuclease H-like"/>
    <property type="match status" value="1"/>
</dbReference>
<dbReference type="EMBL" id="JARKNE010000012">
    <property type="protein sequence ID" value="KAK5777206.1"/>
    <property type="molecule type" value="Genomic_DNA"/>
</dbReference>
<dbReference type="InterPro" id="IPR002156">
    <property type="entry name" value="RNaseH_domain"/>
</dbReference>
<dbReference type="InterPro" id="IPR036397">
    <property type="entry name" value="RNaseH_sf"/>
</dbReference>
<name>A0ABR0MTH7_GOSAR</name>
<dbReference type="InterPro" id="IPR052929">
    <property type="entry name" value="RNase_H-like_EbsB-rel"/>
</dbReference>
<evidence type="ECO:0000313" key="3">
    <source>
        <dbReference type="Proteomes" id="UP001358586"/>
    </source>
</evidence>
<evidence type="ECO:0000313" key="2">
    <source>
        <dbReference type="EMBL" id="KAK5777206.1"/>
    </source>
</evidence>
<keyword evidence="3" id="KW-1185">Reference proteome</keyword>
<protein>
    <recommendedName>
        <fullName evidence="1">RNase H type-1 domain-containing protein</fullName>
    </recommendedName>
</protein>
<dbReference type="InterPro" id="IPR012337">
    <property type="entry name" value="RNaseH-like_sf"/>
</dbReference>
<proteinExistence type="predicted"/>
<evidence type="ECO:0000259" key="1">
    <source>
        <dbReference type="Pfam" id="PF13456"/>
    </source>
</evidence>
<reference evidence="2 3" key="1">
    <citation type="submission" date="2023-03" db="EMBL/GenBank/DDBJ databases">
        <title>WGS of Gossypium arboreum.</title>
        <authorList>
            <person name="Yu D."/>
        </authorList>
    </citation>
    <scope>NUCLEOTIDE SEQUENCE [LARGE SCALE GENOMIC DNA]</scope>
    <source>
        <tissue evidence="2">Leaf</tissue>
    </source>
</reference>
<dbReference type="Gene3D" id="3.30.420.10">
    <property type="entry name" value="Ribonuclease H-like superfamily/Ribonuclease H"/>
    <property type="match status" value="1"/>
</dbReference>
<dbReference type="Proteomes" id="UP001358586">
    <property type="component" value="Chromosome 12"/>
</dbReference>
<dbReference type="InterPro" id="IPR044730">
    <property type="entry name" value="RNase_H-like_dom_plant"/>
</dbReference>
<dbReference type="PANTHER" id="PTHR47074">
    <property type="entry name" value="BNAC02G40300D PROTEIN"/>
    <property type="match status" value="1"/>
</dbReference>
<comment type="caution">
    <text evidence="2">The sequence shown here is derived from an EMBL/GenBank/DDBJ whole genome shotgun (WGS) entry which is preliminary data.</text>
</comment>
<gene>
    <name evidence="2" type="ORF">PVK06_045173</name>
</gene>
<dbReference type="CDD" id="cd06222">
    <property type="entry name" value="RNase_H_like"/>
    <property type="match status" value="1"/>
</dbReference>